<keyword evidence="3" id="KW-0808">Transferase</keyword>
<dbReference type="Gene3D" id="3.40.640.10">
    <property type="entry name" value="Type I PLP-dependent aspartate aminotransferase-like (Major domain)"/>
    <property type="match status" value="1"/>
</dbReference>
<dbReference type="SUPFAM" id="SSF53383">
    <property type="entry name" value="PLP-dependent transferases"/>
    <property type="match status" value="1"/>
</dbReference>
<comment type="similarity">
    <text evidence="1 2">Belongs to the DegT/DnrJ/EryC1 family.</text>
</comment>
<dbReference type="EMBL" id="JBHZPY010000010">
    <property type="protein sequence ID" value="MFE3871964.1"/>
    <property type="molecule type" value="Genomic_DNA"/>
</dbReference>
<dbReference type="Pfam" id="PF01041">
    <property type="entry name" value="DegT_DnrJ_EryC1"/>
    <property type="match status" value="1"/>
</dbReference>
<keyword evidence="2" id="KW-0663">Pyridoxal phosphate</keyword>
<keyword evidence="4" id="KW-1185">Reference proteome</keyword>
<dbReference type="PANTHER" id="PTHR30244:SF34">
    <property type="entry name" value="DTDP-4-AMINO-4,6-DIDEOXYGALACTOSE TRANSAMINASE"/>
    <property type="match status" value="1"/>
</dbReference>
<dbReference type="PIRSF" id="PIRSF000390">
    <property type="entry name" value="PLP_StrS"/>
    <property type="match status" value="1"/>
</dbReference>
<gene>
    <name evidence="3" type="ORF">ACFX5F_12105</name>
</gene>
<accession>A0ABW6I8U0</accession>
<evidence type="ECO:0000313" key="3">
    <source>
        <dbReference type="EMBL" id="MFE3871964.1"/>
    </source>
</evidence>
<dbReference type="InterPro" id="IPR015421">
    <property type="entry name" value="PyrdxlP-dep_Trfase_major"/>
</dbReference>
<keyword evidence="3" id="KW-0032">Aminotransferase</keyword>
<sequence>MIPLYKPFMPETPLVNEILQSGSLTYGKYGREFESMLTGYFSTNNVIVTNTFNMAILVALTTLDIKFGDTVIVSPMACLASTQPLVSVGIKIQWADVDPQTGTLCPDSVRNLMHLGPKAIIHNHYCGHLGHIDAINSIGKEFGVPIIDDGIEAFGSEYRGLKLGNLGSDVTVFSFNPVRIPNTLDGGAIIFRDSVLFEKSKLIRDAGIDRKLFRDSIGEISADCDIKLVAHSATPMELNTYIGTQQMDNVDRLIEKQRKNAVIWDEKLNNNADINPIITADVFPNYWVYGALAKNKAETIKQFREAGFYASGVHINNNIYSVFNSKINLKGVNEFMNHFVALPCGWWFDNKLK</sequence>
<proteinExistence type="inferred from homology"/>
<dbReference type="Proteomes" id="UP001600107">
    <property type="component" value="Unassembled WGS sequence"/>
</dbReference>
<dbReference type="InterPro" id="IPR000653">
    <property type="entry name" value="DegT/StrS_aminotransferase"/>
</dbReference>
<reference evidence="3 4" key="1">
    <citation type="submission" date="2024-06" db="EMBL/GenBank/DDBJ databases">
        <title>Flavobacterium spp. isolated from glacier.</title>
        <authorList>
            <person name="Han D."/>
        </authorList>
    </citation>
    <scope>NUCLEOTIDE SEQUENCE [LARGE SCALE GENOMIC DNA]</scope>
    <source>
        <strain evidence="3 4">ZS1P70</strain>
    </source>
</reference>
<dbReference type="InterPro" id="IPR015424">
    <property type="entry name" value="PyrdxlP-dep_Trfase"/>
</dbReference>
<evidence type="ECO:0000256" key="1">
    <source>
        <dbReference type="ARBA" id="ARBA00037999"/>
    </source>
</evidence>
<name>A0ABW6I8U0_9FLAO</name>
<dbReference type="RefSeq" id="WP_379852293.1">
    <property type="nucleotide sequence ID" value="NZ_JBHZPY010000010.1"/>
</dbReference>
<comment type="caution">
    <text evidence="3">The sequence shown here is derived from an EMBL/GenBank/DDBJ whole genome shotgun (WGS) entry which is preliminary data.</text>
</comment>
<evidence type="ECO:0000256" key="2">
    <source>
        <dbReference type="RuleBase" id="RU004508"/>
    </source>
</evidence>
<dbReference type="GO" id="GO:0008483">
    <property type="term" value="F:transaminase activity"/>
    <property type="evidence" value="ECO:0007669"/>
    <property type="project" value="UniProtKB-KW"/>
</dbReference>
<dbReference type="Gene3D" id="3.90.1150.10">
    <property type="entry name" value="Aspartate Aminotransferase, domain 1"/>
    <property type="match status" value="1"/>
</dbReference>
<dbReference type="InterPro" id="IPR015422">
    <property type="entry name" value="PyrdxlP-dep_Trfase_small"/>
</dbReference>
<organism evidence="3 4">
    <name type="scientific">Flavobacterium zhoui</name>
    <dbReference type="NCBI Taxonomy" id="3230414"/>
    <lineage>
        <taxon>Bacteria</taxon>
        <taxon>Pseudomonadati</taxon>
        <taxon>Bacteroidota</taxon>
        <taxon>Flavobacteriia</taxon>
        <taxon>Flavobacteriales</taxon>
        <taxon>Flavobacteriaceae</taxon>
        <taxon>Flavobacterium</taxon>
    </lineage>
</organism>
<evidence type="ECO:0000313" key="4">
    <source>
        <dbReference type="Proteomes" id="UP001600107"/>
    </source>
</evidence>
<dbReference type="PANTHER" id="PTHR30244">
    <property type="entry name" value="TRANSAMINASE"/>
    <property type="match status" value="1"/>
</dbReference>
<protein>
    <submittedName>
        <fullName evidence="3">DegT/DnrJ/EryC1/StrS family aminotransferase</fullName>
    </submittedName>
</protein>